<evidence type="ECO:0000256" key="3">
    <source>
        <dbReference type="ARBA" id="ARBA00022722"/>
    </source>
</evidence>
<proteinExistence type="inferred from homology"/>
<keyword evidence="10" id="KW-1185">Reference proteome</keyword>
<evidence type="ECO:0000256" key="6">
    <source>
        <dbReference type="ARBA" id="ARBA00022842"/>
    </source>
</evidence>
<dbReference type="RefSeq" id="WP_207134723.1">
    <property type="nucleotide sequence ID" value="NZ_JAFLNA010000008.1"/>
</dbReference>
<evidence type="ECO:0000259" key="8">
    <source>
        <dbReference type="Pfam" id="PF01850"/>
    </source>
</evidence>
<dbReference type="Gene3D" id="3.40.50.1010">
    <property type="entry name" value="5'-nuclease"/>
    <property type="match status" value="1"/>
</dbReference>
<keyword evidence="2" id="KW-1277">Toxin-antitoxin system</keyword>
<keyword evidence="4" id="KW-0479">Metal-binding</keyword>
<evidence type="ECO:0000256" key="5">
    <source>
        <dbReference type="ARBA" id="ARBA00022801"/>
    </source>
</evidence>
<evidence type="ECO:0000256" key="4">
    <source>
        <dbReference type="ARBA" id="ARBA00022723"/>
    </source>
</evidence>
<evidence type="ECO:0000256" key="7">
    <source>
        <dbReference type="ARBA" id="ARBA00038093"/>
    </source>
</evidence>
<dbReference type="InterPro" id="IPR050556">
    <property type="entry name" value="Type_II_TA_system_RNase"/>
</dbReference>
<dbReference type="InterPro" id="IPR029060">
    <property type="entry name" value="PIN-like_dom_sf"/>
</dbReference>
<comment type="caution">
    <text evidence="9">The sequence shown here is derived from an EMBL/GenBank/DDBJ whole genome shotgun (WGS) entry which is preliminary data.</text>
</comment>
<name>A0ABS3EK48_9HYPH</name>
<organism evidence="9 10">
    <name type="scientific">Agrobacterium burrii</name>
    <dbReference type="NCBI Taxonomy" id="2815339"/>
    <lineage>
        <taxon>Bacteria</taxon>
        <taxon>Pseudomonadati</taxon>
        <taxon>Pseudomonadota</taxon>
        <taxon>Alphaproteobacteria</taxon>
        <taxon>Hyphomicrobiales</taxon>
        <taxon>Rhizobiaceae</taxon>
        <taxon>Rhizobium/Agrobacterium group</taxon>
        <taxon>Agrobacterium</taxon>
        <taxon>Agrobacterium tumefaciens complex</taxon>
    </lineage>
</organism>
<dbReference type="Pfam" id="PF01850">
    <property type="entry name" value="PIN"/>
    <property type="match status" value="1"/>
</dbReference>
<accession>A0ABS3EK48</accession>
<evidence type="ECO:0000256" key="2">
    <source>
        <dbReference type="ARBA" id="ARBA00022649"/>
    </source>
</evidence>
<dbReference type="EMBL" id="JAFLNA010000008">
    <property type="protein sequence ID" value="MBO0132288.1"/>
    <property type="molecule type" value="Genomic_DNA"/>
</dbReference>
<feature type="domain" description="PIN" evidence="8">
    <location>
        <begin position="7"/>
        <end position="135"/>
    </location>
</feature>
<dbReference type="InterPro" id="IPR002716">
    <property type="entry name" value="PIN_dom"/>
</dbReference>
<dbReference type="PANTHER" id="PTHR33653:SF1">
    <property type="entry name" value="RIBONUCLEASE VAPC2"/>
    <property type="match status" value="1"/>
</dbReference>
<dbReference type="Proteomes" id="UP000664699">
    <property type="component" value="Unassembled WGS sequence"/>
</dbReference>
<comment type="cofactor">
    <cofactor evidence="1">
        <name>Mg(2+)</name>
        <dbReference type="ChEBI" id="CHEBI:18420"/>
    </cofactor>
</comment>
<dbReference type="SUPFAM" id="SSF88723">
    <property type="entry name" value="PIN domain-like"/>
    <property type="match status" value="1"/>
</dbReference>
<dbReference type="PANTHER" id="PTHR33653">
    <property type="entry name" value="RIBONUCLEASE VAPC2"/>
    <property type="match status" value="1"/>
</dbReference>
<keyword evidence="6" id="KW-0460">Magnesium</keyword>
<evidence type="ECO:0000256" key="1">
    <source>
        <dbReference type="ARBA" id="ARBA00001946"/>
    </source>
</evidence>
<protein>
    <submittedName>
        <fullName evidence="9">Type II toxin-antitoxin system VapC family toxin</fullName>
    </submittedName>
</protein>
<reference evidence="9 10" key="1">
    <citation type="submission" date="2021-03" db="EMBL/GenBank/DDBJ databases">
        <title>Whole genome sequence of Agrobacterium sp. strain Rnr.</title>
        <authorList>
            <person name="Mafakheri H."/>
            <person name="Taghavi S.M."/>
            <person name="Nemanja K."/>
            <person name="Osdaghi E."/>
        </authorList>
    </citation>
    <scope>NUCLEOTIDE SEQUENCE [LARGE SCALE GENOMIC DNA]</scope>
    <source>
        <strain evidence="9 10">Rnr</strain>
    </source>
</reference>
<gene>
    <name evidence="9" type="ORF">JZX89_16260</name>
</gene>
<keyword evidence="5" id="KW-0378">Hydrolase</keyword>
<sequence>MATDIFLLDTNILSESSKPRPHPRISAWLRQQHRVAIPFAVLLEVETGIADKHRSDPDKAEELWRWMDGLLETDFEYPVATPEVARVLGKLLCCKPLTHLWLVNENADRKKPGQDLFIAATSIVYDMPIATMNVRDFETINRFFPLPGVYNPANGMWALPRYDADALGSDAVPVMVA</sequence>
<comment type="similarity">
    <text evidence="7">Belongs to the PINc/VapC protein family.</text>
</comment>
<keyword evidence="3" id="KW-0540">Nuclease</keyword>
<evidence type="ECO:0000313" key="10">
    <source>
        <dbReference type="Proteomes" id="UP000664699"/>
    </source>
</evidence>
<evidence type="ECO:0000313" key="9">
    <source>
        <dbReference type="EMBL" id="MBO0132288.1"/>
    </source>
</evidence>